<gene>
    <name evidence="1" type="ORF">FN976_10945</name>
</gene>
<sequence length="289" mass="28461">MSTRNWNGYTKPINVYYKMTGGGASFAALSGSSTFFGQFAAAGGSSAILKNGGLVAFGPGQTPGAASRTVRSGTFTVSSGDTLLFILGGGGGGGLVSYRYTGSPGYEYFGISGGGGAGYYGGGGGAFEYSNGVGISAGVSTATGGTGTAGGTSAAGGLNGSLYNGGRETYSGYGAYGGSGTAQGAYTTIGHWTGYGWQAYQMGGGGGQGRTGNPSGVWGCPADPAAATMPPTATDFELSPGAGKHGYIYNAVNPLDGVSYNCNAGGGYGEIVLQYQAPTCDLIPQYNQD</sequence>
<protein>
    <submittedName>
        <fullName evidence="1">Uncharacterized protein</fullName>
    </submittedName>
</protein>
<proteinExistence type="predicted"/>
<evidence type="ECO:0000313" key="1">
    <source>
        <dbReference type="EMBL" id="TWO71427.1"/>
    </source>
</evidence>
<dbReference type="AlphaFoldDB" id="A0A562ZSP5"/>
<keyword evidence="2" id="KW-1185">Reference proteome</keyword>
<dbReference type="Proteomes" id="UP000318199">
    <property type="component" value="Unassembled WGS sequence"/>
</dbReference>
<evidence type="ECO:0000313" key="2">
    <source>
        <dbReference type="Proteomes" id="UP000318199"/>
    </source>
</evidence>
<dbReference type="EMBL" id="VOBQ01000008">
    <property type="protein sequence ID" value="TWO71427.1"/>
    <property type="molecule type" value="Genomic_DNA"/>
</dbReference>
<name>A0A562ZSP5_9BURK</name>
<accession>A0A562ZSP5</accession>
<reference evidence="1 2" key="1">
    <citation type="submission" date="2019-07" db="EMBL/GenBank/DDBJ databases">
        <title>Caenimonas sedimenti sp. nov., isolated from activated sludge.</title>
        <authorList>
            <person name="Xu J."/>
        </authorList>
    </citation>
    <scope>NUCLEOTIDE SEQUENCE [LARGE SCALE GENOMIC DNA]</scope>
    <source>
        <strain evidence="1 2">HX-9-20</strain>
    </source>
</reference>
<organism evidence="1 2">
    <name type="scientific">Caenimonas sedimenti</name>
    <dbReference type="NCBI Taxonomy" id="2596921"/>
    <lineage>
        <taxon>Bacteria</taxon>
        <taxon>Pseudomonadati</taxon>
        <taxon>Pseudomonadota</taxon>
        <taxon>Betaproteobacteria</taxon>
        <taxon>Burkholderiales</taxon>
        <taxon>Comamonadaceae</taxon>
        <taxon>Caenimonas</taxon>
    </lineage>
</organism>
<comment type="caution">
    <text evidence="1">The sequence shown here is derived from an EMBL/GenBank/DDBJ whole genome shotgun (WGS) entry which is preliminary data.</text>
</comment>